<dbReference type="InterPro" id="IPR018060">
    <property type="entry name" value="HTH_AraC"/>
</dbReference>
<organism evidence="5 6">
    <name type="scientific">Tritonibacter scottomollicae</name>
    <name type="common">Epibacterium scottomollicae</name>
    <dbReference type="NCBI Taxonomy" id="483013"/>
    <lineage>
        <taxon>Bacteria</taxon>
        <taxon>Pseudomonadati</taxon>
        <taxon>Pseudomonadota</taxon>
        <taxon>Alphaproteobacteria</taxon>
        <taxon>Rhodobacterales</taxon>
        <taxon>Paracoccaceae</taxon>
        <taxon>Tritonibacter</taxon>
    </lineage>
</organism>
<dbReference type="PANTHER" id="PTHR47894:SF4">
    <property type="entry name" value="HTH-TYPE TRANSCRIPTIONAL REGULATOR GADX"/>
    <property type="match status" value="1"/>
</dbReference>
<dbReference type="EMBL" id="PVUF01000002">
    <property type="protein sequence ID" value="PRZ49596.1"/>
    <property type="molecule type" value="Genomic_DNA"/>
</dbReference>
<proteinExistence type="predicted"/>
<dbReference type="GO" id="GO:0005829">
    <property type="term" value="C:cytosol"/>
    <property type="evidence" value="ECO:0007669"/>
    <property type="project" value="TreeGrafter"/>
</dbReference>
<dbReference type="GO" id="GO:0003700">
    <property type="term" value="F:DNA-binding transcription factor activity"/>
    <property type="evidence" value="ECO:0007669"/>
    <property type="project" value="InterPro"/>
</dbReference>
<comment type="caution">
    <text evidence="5">The sequence shown here is derived from an EMBL/GenBank/DDBJ whole genome shotgun (WGS) entry which is preliminary data.</text>
</comment>
<gene>
    <name evidence="5" type="ORF">CLV89_102341</name>
</gene>
<dbReference type="Gene3D" id="1.10.10.60">
    <property type="entry name" value="Homeodomain-like"/>
    <property type="match status" value="1"/>
</dbReference>
<dbReference type="GO" id="GO:0000976">
    <property type="term" value="F:transcription cis-regulatory region binding"/>
    <property type="evidence" value="ECO:0007669"/>
    <property type="project" value="TreeGrafter"/>
</dbReference>
<dbReference type="PROSITE" id="PS01124">
    <property type="entry name" value="HTH_ARAC_FAMILY_2"/>
    <property type="match status" value="1"/>
</dbReference>
<keyword evidence="3" id="KW-0804">Transcription</keyword>
<name>A0A2T1ALV8_TRISK</name>
<evidence type="ECO:0000256" key="2">
    <source>
        <dbReference type="ARBA" id="ARBA00023125"/>
    </source>
</evidence>
<dbReference type="RefSeq" id="WP_106162651.1">
    <property type="nucleotide sequence ID" value="NZ_PVUF01000002.1"/>
</dbReference>
<evidence type="ECO:0000259" key="4">
    <source>
        <dbReference type="PROSITE" id="PS01124"/>
    </source>
</evidence>
<keyword evidence="1" id="KW-0805">Transcription regulation</keyword>
<reference evidence="5 6" key="1">
    <citation type="submission" date="2018-03" db="EMBL/GenBank/DDBJ databases">
        <title>Genomic Encyclopedia of Archaeal and Bacterial Type Strains, Phase II (KMG-II): from individual species to whole genera.</title>
        <authorList>
            <person name="Goeker M."/>
        </authorList>
    </citation>
    <scope>NUCLEOTIDE SEQUENCE [LARGE SCALE GENOMIC DNA]</scope>
    <source>
        <strain evidence="5 6">DSM 25328</strain>
    </source>
</reference>
<dbReference type="InterPro" id="IPR009057">
    <property type="entry name" value="Homeodomain-like_sf"/>
</dbReference>
<dbReference type="Proteomes" id="UP000237718">
    <property type="component" value="Unassembled WGS sequence"/>
</dbReference>
<dbReference type="AlphaFoldDB" id="A0A2T1ALV8"/>
<accession>A0A2T1ALV8</accession>
<dbReference type="InterPro" id="IPR020449">
    <property type="entry name" value="Tscrpt_reg_AraC-type_HTH"/>
</dbReference>
<feature type="domain" description="HTH araC/xylS-type" evidence="4">
    <location>
        <begin position="130"/>
        <end position="227"/>
    </location>
</feature>
<sequence length="235" mass="25917">MDFSDALGVDLSADQRAETIIRSVASAEAPVVTALVAVPDPALICEKLLRLQRYCSIVPRLEIAEVTAQGITLAAEPHDEPPDLKCAAILQGVLERAGFKFVSAQGRKIRWKNAPGIPTPPPCESAQLTDHLVQLIASDLSRAWRIEDAALHLGLSTRSLQRYLHAEGGTFSITLRQARTDRAAALLRTSSLSLAEVGFYCGYADQAHFQREFHRQIGTTPRKYRIKQHAQRRVD</sequence>
<evidence type="ECO:0000313" key="6">
    <source>
        <dbReference type="Proteomes" id="UP000237718"/>
    </source>
</evidence>
<dbReference type="Pfam" id="PF12833">
    <property type="entry name" value="HTH_18"/>
    <property type="match status" value="1"/>
</dbReference>
<dbReference type="SMART" id="SM00342">
    <property type="entry name" value="HTH_ARAC"/>
    <property type="match status" value="1"/>
</dbReference>
<evidence type="ECO:0000256" key="1">
    <source>
        <dbReference type="ARBA" id="ARBA00023015"/>
    </source>
</evidence>
<evidence type="ECO:0000256" key="3">
    <source>
        <dbReference type="ARBA" id="ARBA00023163"/>
    </source>
</evidence>
<dbReference type="PANTHER" id="PTHR47894">
    <property type="entry name" value="HTH-TYPE TRANSCRIPTIONAL REGULATOR GADX"/>
    <property type="match status" value="1"/>
</dbReference>
<protein>
    <submittedName>
        <fullName evidence="5">AraC-like DNA-binding protein</fullName>
    </submittedName>
</protein>
<dbReference type="PRINTS" id="PR00032">
    <property type="entry name" value="HTHARAC"/>
</dbReference>
<dbReference type="SUPFAM" id="SSF46689">
    <property type="entry name" value="Homeodomain-like"/>
    <property type="match status" value="1"/>
</dbReference>
<dbReference type="OrthoDB" id="9805730at2"/>
<keyword evidence="2 5" id="KW-0238">DNA-binding</keyword>
<evidence type="ECO:0000313" key="5">
    <source>
        <dbReference type="EMBL" id="PRZ49596.1"/>
    </source>
</evidence>